<evidence type="ECO:0000259" key="6">
    <source>
        <dbReference type="Pfam" id="PF08281"/>
    </source>
</evidence>
<evidence type="ECO:0000256" key="1">
    <source>
        <dbReference type="ARBA" id="ARBA00010641"/>
    </source>
</evidence>
<evidence type="ECO:0000256" key="4">
    <source>
        <dbReference type="ARBA" id="ARBA00023163"/>
    </source>
</evidence>
<evidence type="ECO:0000259" key="5">
    <source>
        <dbReference type="Pfam" id="PF04542"/>
    </source>
</evidence>
<dbReference type="PANTHER" id="PTHR43133:SF46">
    <property type="entry name" value="RNA POLYMERASE SIGMA-70 FACTOR ECF SUBFAMILY"/>
    <property type="match status" value="1"/>
</dbReference>
<evidence type="ECO:0000313" key="7">
    <source>
        <dbReference type="EMBL" id="WEK18683.1"/>
    </source>
</evidence>
<dbReference type="NCBIfam" id="TIGR02985">
    <property type="entry name" value="Sig70_bacteroi1"/>
    <property type="match status" value="1"/>
</dbReference>
<dbReference type="InterPro" id="IPR014327">
    <property type="entry name" value="RNA_pol_sigma70_bacteroid"/>
</dbReference>
<dbReference type="SUPFAM" id="SSF88659">
    <property type="entry name" value="Sigma3 and sigma4 domains of RNA polymerase sigma factors"/>
    <property type="match status" value="1"/>
</dbReference>
<evidence type="ECO:0000256" key="2">
    <source>
        <dbReference type="ARBA" id="ARBA00023015"/>
    </source>
</evidence>
<dbReference type="SUPFAM" id="SSF88946">
    <property type="entry name" value="Sigma2 domain of RNA polymerase sigma factors"/>
    <property type="match status" value="1"/>
</dbReference>
<evidence type="ECO:0000256" key="3">
    <source>
        <dbReference type="ARBA" id="ARBA00023082"/>
    </source>
</evidence>
<gene>
    <name evidence="7" type="ORF">P0Y49_18000</name>
</gene>
<dbReference type="InterPro" id="IPR007627">
    <property type="entry name" value="RNA_pol_sigma70_r2"/>
</dbReference>
<dbReference type="GO" id="GO:0016987">
    <property type="term" value="F:sigma factor activity"/>
    <property type="evidence" value="ECO:0007669"/>
    <property type="project" value="UniProtKB-KW"/>
</dbReference>
<proteinExistence type="inferred from homology"/>
<dbReference type="EMBL" id="CP119313">
    <property type="protein sequence ID" value="WEK18683.1"/>
    <property type="molecule type" value="Genomic_DNA"/>
</dbReference>
<dbReference type="GO" id="GO:0006352">
    <property type="term" value="P:DNA-templated transcription initiation"/>
    <property type="evidence" value="ECO:0007669"/>
    <property type="project" value="InterPro"/>
</dbReference>
<evidence type="ECO:0000313" key="8">
    <source>
        <dbReference type="Proteomes" id="UP001214530"/>
    </source>
</evidence>
<dbReference type="InterPro" id="IPR013325">
    <property type="entry name" value="RNA_pol_sigma_r2"/>
</dbReference>
<feature type="domain" description="RNA polymerase sigma-70 region 2" evidence="5">
    <location>
        <begin position="27"/>
        <end position="94"/>
    </location>
</feature>
<dbReference type="Pfam" id="PF08281">
    <property type="entry name" value="Sigma70_r4_2"/>
    <property type="match status" value="1"/>
</dbReference>
<protein>
    <submittedName>
        <fullName evidence="7">RNA polymerase sigma-70 factor</fullName>
    </submittedName>
</protein>
<dbReference type="AlphaFoldDB" id="A0AAJ5W528"/>
<dbReference type="NCBIfam" id="TIGR02937">
    <property type="entry name" value="sigma70-ECF"/>
    <property type="match status" value="1"/>
</dbReference>
<dbReference type="InterPro" id="IPR014284">
    <property type="entry name" value="RNA_pol_sigma-70_dom"/>
</dbReference>
<sequence>MENYSSYSDEELTVLLKSDNKIAFTELYNRHWKRLFGIAYNRLKNIQAAEDIVHDVMVSFWNNREKVEISNLSAYLATATKYMILQKIRKEQRRLTYSQSMESSDETDNINLEDSLHFKNIMQLIQEEINQLPEKCKIIFKYSREEHLSIKEIAGKLNLSTSTVENQLNKALGRLRIVMKNIHLLLFFTFL</sequence>
<dbReference type="InterPro" id="IPR036388">
    <property type="entry name" value="WH-like_DNA-bd_sf"/>
</dbReference>
<accession>A0AAJ5W528</accession>
<dbReference type="InterPro" id="IPR013324">
    <property type="entry name" value="RNA_pol_sigma_r3/r4-like"/>
</dbReference>
<name>A0AAJ5W528_9SPHI</name>
<dbReference type="Proteomes" id="UP001214530">
    <property type="component" value="Chromosome"/>
</dbReference>
<dbReference type="InterPro" id="IPR013249">
    <property type="entry name" value="RNA_pol_sigma70_r4_t2"/>
</dbReference>
<keyword evidence="3" id="KW-0731">Sigma factor</keyword>
<dbReference type="Gene3D" id="1.10.1740.10">
    <property type="match status" value="1"/>
</dbReference>
<dbReference type="Pfam" id="PF04542">
    <property type="entry name" value="Sigma70_r2"/>
    <property type="match status" value="1"/>
</dbReference>
<feature type="domain" description="RNA polymerase sigma factor 70 region 4 type 2" evidence="6">
    <location>
        <begin position="123"/>
        <end position="175"/>
    </location>
</feature>
<dbReference type="PANTHER" id="PTHR43133">
    <property type="entry name" value="RNA POLYMERASE ECF-TYPE SIGMA FACTO"/>
    <property type="match status" value="1"/>
</dbReference>
<comment type="similarity">
    <text evidence="1">Belongs to the sigma-70 factor family. ECF subfamily.</text>
</comment>
<keyword evidence="2" id="KW-0805">Transcription regulation</keyword>
<dbReference type="Gene3D" id="1.10.10.10">
    <property type="entry name" value="Winged helix-like DNA-binding domain superfamily/Winged helix DNA-binding domain"/>
    <property type="match status" value="1"/>
</dbReference>
<keyword evidence="4" id="KW-0804">Transcription</keyword>
<reference evidence="7" key="1">
    <citation type="submission" date="2023-03" db="EMBL/GenBank/DDBJ databases">
        <title>Andean soil-derived lignocellulolytic bacterial consortium as a source of novel taxa and putative plastic-active enzymes.</title>
        <authorList>
            <person name="Diaz-Garcia L."/>
            <person name="Chuvochina M."/>
            <person name="Feuerriegel G."/>
            <person name="Bunk B."/>
            <person name="Sproer C."/>
            <person name="Streit W.R."/>
            <person name="Rodriguez L.M."/>
            <person name="Overmann J."/>
            <person name="Jimenez D.J."/>
        </authorList>
    </citation>
    <scope>NUCLEOTIDE SEQUENCE</scope>
    <source>
        <strain evidence="7">MAG 3858</strain>
    </source>
</reference>
<organism evidence="7 8">
    <name type="scientific">Candidatus Pedobacter colombiensis</name>
    <dbReference type="NCBI Taxonomy" id="3121371"/>
    <lineage>
        <taxon>Bacteria</taxon>
        <taxon>Pseudomonadati</taxon>
        <taxon>Bacteroidota</taxon>
        <taxon>Sphingobacteriia</taxon>
        <taxon>Sphingobacteriales</taxon>
        <taxon>Sphingobacteriaceae</taxon>
        <taxon>Pedobacter</taxon>
    </lineage>
</organism>
<dbReference type="InterPro" id="IPR039425">
    <property type="entry name" value="RNA_pol_sigma-70-like"/>
</dbReference>
<dbReference type="GO" id="GO:0003677">
    <property type="term" value="F:DNA binding"/>
    <property type="evidence" value="ECO:0007669"/>
    <property type="project" value="InterPro"/>
</dbReference>